<proteinExistence type="inferred from homology"/>
<dbReference type="EMBL" id="HBFB01032839">
    <property type="protein sequence ID" value="CAD8694197.1"/>
    <property type="molecule type" value="Transcribed_RNA"/>
</dbReference>
<evidence type="ECO:0000256" key="6">
    <source>
        <dbReference type="ARBA" id="ARBA00023163"/>
    </source>
</evidence>
<dbReference type="PANTHER" id="PTHR12321:SF98">
    <property type="entry name" value="PHD FINGER PROTEIN ALFIN-LIKE 5"/>
    <property type="match status" value="1"/>
</dbReference>
<evidence type="ECO:0000256" key="3">
    <source>
        <dbReference type="ARBA" id="ARBA00022771"/>
    </source>
</evidence>
<dbReference type="GO" id="GO:0003712">
    <property type="term" value="F:transcription coregulator activity"/>
    <property type="evidence" value="ECO:0007669"/>
    <property type="project" value="TreeGrafter"/>
</dbReference>
<sequence>MRKPQEVYDDWLGRRKGIIRALTTDSEEFYKQCDPQKDNMTLFAFPDGTWHATLPSEEVPPEVPEPALGINFARDGMSKKDWLGLVAVHSDSWLLALAFYKAARFDAGQRQELFDMINKWPTCYEVVTGRAAKNAPLTGAKRPAPGAAGGRKGGRGGGDDDDEEVGVRPHSSRWTDGDGDPCPGCGRKYNVSEFWIACDECDTWYCGRCSKMNMAKAEKMKKWRCENCNPPA</sequence>
<accession>A0A7S0S218</accession>
<dbReference type="InterPro" id="IPR021998">
    <property type="entry name" value="Alfin_N"/>
</dbReference>
<dbReference type="InterPro" id="IPR001965">
    <property type="entry name" value="Znf_PHD"/>
</dbReference>
<dbReference type="InterPro" id="IPR045104">
    <property type="entry name" value="Alfin"/>
</dbReference>
<keyword evidence="3" id="KW-0863">Zinc-finger</keyword>
<feature type="domain" description="Zinc finger PHD-type" evidence="8">
    <location>
        <begin position="181"/>
        <end position="229"/>
    </location>
</feature>
<keyword evidence="4" id="KW-0862">Zinc</keyword>
<keyword evidence="6" id="KW-0804">Transcription</keyword>
<keyword evidence="5" id="KW-0805">Transcription regulation</keyword>
<dbReference type="SMART" id="SM00249">
    <property type="entry name" value="PHD"/>
    <property type="match status" value="1"/>
</dbReference>
<dbReference type="GO" id="GO:0000976">
    <property type="term" value="F:transcription cis-regulatory region binding"/>
    <property type="evidence" value="ECO:0007669"/>
    <property type="project" value="TreeGrafter"/>
</dbReference>
<protein>
    <recommendedName>
        <fullName evidence="8">Zinc finger PHD-type domain-containing protein</fullName>
    </recommendedName>
</protein>
<dbReference type="InterPro" id="IPR013083">
    <property type="entry name" value="Znf_RING/FYVE/PHD"/>
</dbReference>
<evidence type="ECO:0000256" key="2">
    <source>
        <dbReference type="ARBA" id="ARBA00022723"/>
    </source>
</evidence>
<gene>
    <name evidence="9" type="ORF">CLEI1391_LOCUS18380</name>
</gene>
<feature type="region of interest" description="Disordered" evidence="7">
    <location>
        <begin position="136"/>
        <end position="177"/>
    </location>
</feature>
<evidence type="ECO:0000313" key="9">
    <source>
        <dbReference type="EMBL" id="CAD8694197.1"/>
    </source>
</evidence>
<evidence type="ECO:0000256" key="7">
    <source>
        <dbReference type="SAM" id="MobiDB-lite"/>
    </source>
</evidence>
<dbReference type="AlphaFoldDB" id="A0A7S0S218"/>
<dbReference type="Pfam" id="PF12165">
    <property type="entry name" value="Alfin"/>
    <property type="match status" value="1"/>
</dbReference>
<dbReference type="Pfam" id="PF00628">
    <property type="entry name" value="PHD"/>
    <property type="match status" value="1"/>
</dbReference>
<dbReference type="GO" id="GO:0008270">
    <property type="term" value="F:zinc ion binding"/>
    <property type="evidence" value="ECO:0007669"/>
    <property type="project" value="UniProtKB-KW"/>
</dbReference>
<keyword evidence="2" id="KW-0479">Metal-binding</keyword>
<dbReference type="SUPFAM" id="SSF57903">
    <property type="entry name" value="FYVE/PHD zinc finger"/>
    <property type="match status" value="1"/>
</dbReference>
<evidence type="ECO:0000256" key="4">
    <source>
        <dbReference type="ARBA" id="ARBA00022833"/>
    </source>
</evidence>
<dbReference type="InterPro" id="IPR011011">
    <property type="entry name" value="Znf_FYVE_PHD"/>
</dbReference>
<organism evidence="9">
    <name type="scientific">Chlamydomonas leiostraca</name>
    <dbReference type="NCBI Taxonomy" id="1034604"/>
    <lineage>
        <taxon>Eukaryota</taxon>
        <taxon>Viridiplantae</taxon>
        <taxon>Chlorophyta</taxon>
        <taxon>core chlorophytes</taxon>
        <taxon>Chlorophyceae</taxon>
        <taxon>CS clade</taxon>
        <taxon>Chlamydomonadales</taxon>
        <taxon>Chlamydomonadaceae</taxon>
        <taxon>Chlamydomonas</taxon>
    </lineage>
</organism>
<evidence type="ECO:0000259" key="8">
    <source>
        <dbReference type="SMART" id="SM00249"/>
    </source>
</evidence>
<evidence type="ECO:0000256" key="1">
    <source>
        <dbReference type="ARBA" id="ARBA00010445"/>
    </source>
</evidence>
<dbReference type="GO" id="GO:0006355">
    <property type="term" value="P:regulation of DNA-templated transcription"/>
    <property type="evidence" value="ECO:0007669"/>
    <property type="project" value="InterPro"/>
</dbReference>
<comment type="similarity">
    <text evidence="1">Belongs to the Alfin family.</text>
</comment>
<dbReference type="Gene3D" id="3.30.40.10">
    <property type="entry name" value="Zinc/RING finger domain, C3HC4 (zinc finger)"/>
    <property type="match status" value="1"/>
</dbReference>
<dbReference type="GO" id="GO:0042393">
    <property type="term" value="F:histone binding"/>
    <property type="evidence" value="ECO:0007669"/>
    <property type="project" value="InterPro"/>
</dbReference>
<dbReference type="GO" id="GO:0005634">
    <property type="term" value="C:nucleus"/>
    <property type="evidence" value="ECO:0007669"/>
    <property type="project" value="TreeGrafter"/>
</dbReference>
<evidence type="ECO:0000256" key="5">
    <source>
        <dbReference type="ARBA" id="ARBA00023015"/>
    </source>
</evidence>
<reference evidence="9" key="1">
    <citation type="submission" date="2021-01" db="EMBL/GenBank/DDBJ databases">
        <authorList>
            <person name="Corre E."/>
            <person name="Pelletier E."/>
            <person name="Niang G."/>
            <person name="Scheremetjew M."/>
            <person name="Finn R."/>
            <person name="Kale V."/>
            <person name="Holt S."/>
            <person name="Cochrane G."/>
            <person name="Meng A."/>
            <person name="Brown T."/>
            <person name="Cohen L."/>
        </authorList>
    </citation>
    <scope>NUCLEOTIDE SEQUENCE</scope>
    <source>
        <strain evidence="9">SAG 11-49</strain>
    </source>
</reference>
<dbReference type="InterPro" id="IPR019787">
    <property type="entry name" value="Znf_PHD-finger"/>
</dbReference>
<name>A0A7S0S218_9CHLO</name>
<dbReference type="PANTHER" id="PTHR12321">
    <property type="entry name" value="CPG BINDING PROTEIN"/>
    <property type="match status" value="1"/>
</dbReference>